<proteinExistence type="predicted"/>
<dbReference type="EMBL" id="MPUH01000046">
    <property type="protein sequence ID" value="OMJ93262.1"/>
    <property type="molecule type" value="Genomic_DNA"/>
</dbReference>
<evidence type="ECO:0000313" key="2">
    <source>
        <dbReference type="Proteomes" id="UP000187209"/>
    </source>
</evidence>
<reference evidence="1 2" key="1">
    <citation type="submission" date="2016-11" db="EMBL/GenBank/DDBJ databases">
        <title>The macronuclear genome of Stentor coeruleus: a giant cell with tiny introns.</title>
        <authorList>
            <person name="Slabodnick M."/>
            <person name="Ruby J.G."/>
            <person name="Reiff S.B."/>
            <person name="Swart E.C."/>
            <person name="Gosai S."/>
            <person name="Prabakaran S."/>
            <person name="Witkowska E."/>
            <person name="Larue G.E."/>
            <person name="Fisher S."/>
            <person name="Freeman R.M."/>
            <person name="Gunawardena J."/>
            <person name="Chu W."/>
            <person name="Stover N.A."/>
            <person name="Gregory B.D."/>
            <person name="Nowacki M."/>
            <person name="Derisi J."/>
            <person name="Roy S.W."/>
            <person name="Marshall W.F."/>
            <person name="Sood P."/>
        </authorList>
    </citation>
    <scope>NUCLEOTIDE SEQUENCE [LARGE SCALE GENOMIC DNA]</scope>
    <source>
        <strain evidence="1">WM001</strain>
    </source>
</reference>
<dbReference type="AlphaFoldDB" id="A0A1R2CW83"/>
<comment type="caution">
    <text evidence="1">The sequence shown here is derived from an EMBL/GenBank/DDBJ whole genome shotgun (WGS) entry which is preliminary data.</text>
</comment>
<protein>
    <submittedName>
        <fullName evidence="1">Uncharacterized protein</fullName>
    </submittedName>
</protein>
<evidence type="ECO:0000313" key="1">
    <source>
        <dbReference type="EMBL" id="OMJ93262.1"/>
    </source>
</evidence>
<accession>A0A1R2CW83</accession>
<name>A0A1R2CW83_9CILI</name>
<sequence length="228" mass="26682">MENRRIASTSPIPITQSQKFKFNSLVTKIMDFHYKKPNTFKSSRMVPDSNIDEEIENIQKFILVNHKKKLRNSPDLIGQNRNSSRMTSSYKGLRMLKLKRRKKFSLENLQTLAETDRDYNKKDKEIVLRESSNPLLNKHKVLFDLLDKKSKPMSLILSNSQSTSNIKSSKLLKLEVEKNLHEEYIKDRVKFKLGNGQYICNKKIWRPDCLKILRKADKALSSIPKTRA</sequence>
<keyword evidence="2" id="KW-1185">Reference proteome</keyword>
<organism evidence="1 2">
    <name type="scientific">Stentor coeruleus</name>
    <dbReference type="NCBI Taxonomy" id="5963"/>
    <lineage>
        <taxon>Eukaryota</taxon>
        <taxon>Sar</taxon>
        <taxon>Alveolata</taxon>
        <taxon>Ciliophora</taxon>
        <taxon>Postciliodesmatophora</taxon>
        <taxon>Heterotrichea</taxon>
        <taxon>Heterotrichida</taxon>
        <taxon>Stentoridae</taxon>
        <taxon>Stentor</taxon>
    </lineage>
</organism>
<dbReference type="Proteomes" id="UP000187209">
    <property type="component" value="Unassembled WGS sequence"/>
</dbReference>
<gene>
    <name evidence="1" type="ORF">SteCoe_3844</name>
</gene>